<keyword evidence="4" id="KW-0255">Endonuclease</keyword>
<name>A0A3E0L6H4_9CHRO</name>
<evidence type="ECO:0000313" key="5">
    <source>
        <dbReference type="Proteomes" id="UP000256873"/>
    </source>
</evidence>
<dbReference type="InterPro" id="IPR008538">
    <property type="entry name" value="Uma2"/>
</dbReference>
<keyword evidence="4" id="KW-0378">Hydrolase</keyword>
<evidence type="ECO:0000259" key="3">
    <source>
        <dbReference type="Pfam" id="PF05685"/>
    </source>
</evidence>
<reference evidence="4 5" key="1">
    <citation type="submission" date="2017-10" db="EMBL/GenBank/DDBJ databases">
        <title>A large-scale comparative metagenomic study reveals the eutrophication-driven functional interactions in six Microcystis-epibionts communities.</title>
        <authorList>
            <person name="Li Q."/>
            <person name="Lin F."/>
        </authorList>
    </citation>
    <scope>NUCLEOTIDE SEQUENCE [LARGE SCALE GENOMIC DNA]</scope>
    <source>
        <strain evidence="4">TF09</strain>
    </source>
</reference>
<accession>A0A3E0L6H4</accession>
<dbReference type="PANTHER" id="PTHR33352">
    <property type="entry name" value="SLR1095 PROTEIN"/>
    <property type="match status" value="1"/>
</dbReference>
<feature type="domain" description="Putative restriction endonuclease" evidence="3">
    <location>
        <begin position="47"/>
        <end position="146"/>
    </location>
</feature>
<comment type="caution">
    <text evidence="4">The sequence shown here is derived from an EMBL/GenBank/DDBJ whole genome shotgun (WGS) entry which is preliminary data.</text>
</comment>
<dbReference type="InterPro" id="IPR011335">
    <property type="entry name" value="Restrct_endonuc-II-like"/>
</dbReference>
<feature type="region of interest" description="Disordered" evidence="2">
    <location>
        <begin position="1"/>
        <end position="20"/>
    </location>
</feature>
<keyword evidence="4" id="KW-0540">Nuclease</keyword>
<proteinExistence type="predicted"/>
<protein>
    <submittedName>
        <fullName evidence="4">Uma2 family endonuclease</fullName>
    </submittedName>
</protein>
<sequence>MTFTPAIDPDIEYPDSDGKPMADNTEQYGWIVKIKENLEILFANSPHVFIAGDLLWYPVQDKKITGPVAPDVMVVFGRPKGRRGSYKQWQEDNIAPQVVFEILSPSNSLEEMERKLLFYQRYGVEEYYLYDPDSHNFQGWLRQEGLLSSIPEIKGWVSPRLSIRFDLREDGLEIYSLDGQKFLTSLELSQRLEQERLKAEEASLQLEQERLKAEEASLQLEQERLKAEEASLQLEQERLKAERLAEYIRSLGIDPDTL</sequence>
<evidence type="ECO:0000256" key="2">
    <source>
        <dbReference type="SAM" id="MobiDB-lite"/>
    </source>
</evidence>
<dbReference type="InterPro" id="IPR012296">
    <property type="entry name" value="Nuclease_put_TT1808"/>
</dbReference>
<organism evidence="4 5">
    <name type="scientific">Microcystis flos-aquae TF09</name>
    <dbReference type="NCBI Taxonomy" id="2060473"/>
    <lineage>
        <taxon>Bacteria</taxon>
        <taxon>Bacillati</taxon>
        <taxon>Cyanobacteriota</taxon>
        <taxon>Cyanophyceae</taxon>
        <taxon>Oscillatoriophycideae</taxon>
        <taxon>Chroococcales</taxon>
        <taxon>Microcystaceae</taxon>
        <taxon>Microcystis</taxon>
    </lineage>
</organism>
<dbReference type="Proteomes" id="UP000256873">
    <property type="component" value="Unassembled WGS sequence"/>
</dbReference>
<dbReference type="GO" id="GO:0004519">
    <property type="term" value="F:endonuclease activity"/>
    <property type="evidence" value="ECO:0007669"/>
    <property type="project" value="UniProtKB-KW"/>
</dbReference>
<keyword evidence="1" id="KW-0175">Coiled coil</keyword>
<dbReference type="Gene3D" id="3.90.1570.10">
    <property type="entry name" value="tt1808, chain A"/>
    <property type="match status" value="1"/>
</dbReference>
<dbReference type="Pfam" id="PF05685">
    <property type="entry name" value="Uma2"/>
    <property type="match status" value="1"/>
</dbReference>
<gene>
    <name evidence="4" type="ORF">DWQ54_08985</name>
</gene>
<dbReference type="CDD" id="cd06260">
    <property type="entry name" value="DUF820-like"/>
    <property type="match status" value="1"/>
</dbReference>
<dbReference type="EMBL" id="QQWC01000002">
    <property type="protein sequence ID" value="REJ43014.1"/>
    <property type="molecule type" value="Genomic_DNA"/>
</dbReference>
<evidence type="ECO:0000256" key="1">
    <source>
        <dbReference type="SAM" id="Coils"/>
    </source>
</evidence>
<evidence type="ECO:0000313" key="4">
    <source>
        <dbReference type="EMBL" id="REJ43014.1"/>
    </source>
</evidence>
<dbReference type="AlphaFoldDB" id="A0A3E0L6H4"/>
<dbReference type="PANTHER" id="PTHR33352:SF2">
    <property type="entry name" value="SLL0995 PROTEIN"/>
    <property type="match status" value="1"/>
</dbReference>
<feature type="coiled-coil region" evidence="1">
    <location>
        <begin position="189"/>
        <end position="247"/>
    </location>
</feature>
<dbReference type="SUPFAM" id="SSF52980">
    <property type="entry name" value="Restriction endonuclease-like"/>
    <property type="match status" value="1"/>
</dbReference>